<dbReference type="Proteomes" id="UP000000763">
    <property type="component" value="Chromosome 3"/>
</dbReference>
<reference evidence="2" key="2">
    <citation type="journal article" date="2008" name="Nucleic Acids Res.">
        <title>The rice annotation project database (RAP-DB): 2008 update.</title>
        <authorList>
            <consortium name="The rice annotation project (RAP)"/>
        </authorList>
    </citation>
    <scope>GENOME REANNOTATION</scope>
    <source>
        <strain evidence="2">cv. Nipponbare</strain>
    </source>
</reference>
<evidence type="ECO:0000313" key="2">
    <source>
        <dbReference type="Proteomes" id="UP000000763"/>
    </source>
</evidence>
<evidence type="ECO:0000313" key="1">
    <source>
        <dbReference type="EMBL" id="BAH92256.1"/>
    </source>
</evidence>
<gene>
    <name evidence="1" type="ordered locus">Os03g0602500</name>
</gene>
<reference evidence="1 2" key="1">
    <citation type="journal article" date="2005" name="Nature">
        <title>The map-based sequence of the rice genome.</title>
        <authorList>
            <consortium name="International rice genome sequencing project (IRGSP)"/>
            <person name="Matsumoto T."/>
            <person name="Wu J."/>
            <person name="Kanamori H."/>
            <person name="Katayose Y."/>
            <person name="Fujisawa M."/>
            <person name="Namiki N."/>
            <person name="Mizuno H."/>
            <person name="Yamamoto K."/>
            <person name="Antonio B.A."/>
            <person name="Baba T."/>
            <person name="Sakata K."/>
            <person name="Nagamura Y."/>
            <person name="Aoki H."/>
            <person name="Arikawa K."/>
            <person name="Arita K."/>
            <person name="Bito T."/>
            <person name="Chiden Y."/>
            <person name="Fujitsuka N."/>
            <person name="Fukunaka R."/>
            <person name="Hamada M."/>
            <person name="Harada C."/>
            <person name="Hayashi A."/>
            <person name="Hijishita S."/>
            <person name="Honda M."/>
            <person name="Hosokawa S."/>
            <person name="Ichikawa Y."/>
            <person name="Idonuma A."/>
            <person name="Iijima M."/>
            <person name="Ikeda M."/>
            <person name="Ikeno M."/>
            <person name="Ito K."/>
            <person name="Ito S."/>
            <person name="Ito T."/>
            <person name="Ito Y."/>
            <person name="Ito Y."/>
            <person name="Iwabuchi A."/>
            <person name="Kamiya K."/>
            <person name="Karasawa W."/>
            <person name="Kurita K."/>
            <person name="Katagiri S."/>
            <person name="Kikuta A."/>
            <person name="Kobayashi H."/>
            <person name="Kobayashi N."/>
            <person name="Machita K."/>
            <person name="Maehara T."/>
            <person name="Masukawa M."/>
            <person name="Mizubayashi T."/>
            <person name="Mukai Y."/>
            <person name="Nagasaki H."/>
            <person name="Nagata Y."/>
            <person name="Naito S."/>
            <person name="Nakashima M."/>
            <person name="Nakama Y."/>
            <person name="Nakamichi Y."/>
            <person name="Nakamura M."/>
            <person name="Meguro A."/>
            <person name="Negishi M."/>
            <person name="Ohta I."/>
            <person name="Ohta T."/>
            <person name="Okamoto M."/>
            <person name="Ono N."/>
            <person name="Saji S."/>
            <person name="Sakaguchi M."/>
            <person name="Sakai K."/>
            <person name="Shibata M."/>
            <person name="Shimokawa T."/>
            <person name="Song J."/>
            <person name="Takazaki Y."/>
            <person name="Terasawa K."/>
            <person name="Tsugane M."/>
            <person name="Tsuji K."/>
            <person name="Ueda S."/>
            <person name="Waki K."/>
            <person name="Yamagata H."/>
            <person name="Yamamoto M."/>
            <person name="Yamamoto S."/>
            <person name="Yamane H."/>
            <person name="Yoshiki S."/>
            <person name="Yoshihara R."/>
            <person name="Yukawa K."/>
            <person name="Zhong H."/>
            <person name="Yano M."/>
            <person name="Yuan Q."/>
            <person name="Ouyang S."/>
            <person name="Liu J."/>
            <person name="Jones K.M."/>
            <person name="Gansberger K."/>
            <person name="Moffat K."/>
            <person name="Hill J."/>
            <person name="Bera J."/>
            <person name="Fadrosh D."/>
            <person name="Jin S."/>
            <person name="Johri S."/>
            <person name="Kim M."/>
            <person name="Overton L."/>
            <person name="Reardon M."/>
            <person name="Tsitrin T."/>
            <person name="Vuong H."/>
            <person name="Weaver B."/>
            <person name="Ciecko A."/>
            <person name="Tallon L."/>
            <person name="Jackson J."/>
            <person name="Pai G."/>
            <person name="Aken S.V."/>
            <person name="Utterback T."/>
            <person name="Reidmuller S."/>
            <person name="Feldblyum T."/>
            <person name="Hsiao J."/>
            <person name="Zismann V."/>
            <person name="Iobst S."/>
            <person name="de Vazeille A.R."/>
            <person name="Buell C.R."/>
            <person name="Ying K."/>
            <person name="Li Y."/>
            <person name="Lu T."/>
            <person name="Huang Y."/>
            <person name="Zhao Q."/>
            <person name="Feng Q."/>
            <person name="Zhang L."/>
            <person name="Zhu J."/>
            <person name="Weng Q."/>
            <person name="Mu J."/>
            <person name="Lu Y."/>
            <person name="Fan D."/>
            <person name="Liu Y."/>
            <person name="Guan J."/>
            <person name="Zhang Y."/>
            <person name="Yu S."/>
            <person name="Liu X."/>
            <person name="Zhang Y."/>
            <person name="Hong G."/>
            <person name="Han B."/>
            <person name="Choisne N."/>
            <person name="Demange N."/>
            <person name="Orjeda G."/>
            <person name="Samain S."/>
            <person name="Cattolico L."/>
            <person name="Pelletier E."/>
            <person name="Couloux A."/>
            <person name="Segurens B."/>
            <person name="Wincker P."/>
            <person name="D'Hont A."/>
            <person name="Scarpelli C."/>
            <person name="Weissenbach J."/>
            <person name="Salanoubat M."/>
            <person name="Quetier F."/>
            <person name="Yu Y."/>
            <person name="Kim H.R."/>
            <person name="Rambo T."/>
            <person name="Currie J."/>
            <person name="Collura K."/>
            <person name="Luo M."/>
            <person name="Yang T."/>
            <person name="Ammiraju J.S.S."/>
            <person name="Engler F."/>
            <person name="Soderlund C."/>
            <person name="Wing R.A."/>
            <person name="Palmer L.E."/>
            <person name="de la Bastide M."/>
            <person name="Spiegel L."/>
            <person name="Nascimento L."/>
            <person name="Zutavern T."/>
            <person name="O'Shaughnessy A."/>
            <person name="Dike S."/>
            <person name="Dedhia N."/>
            <person name="Preston R."/>
            <person name="Balija V."/>
            <person name="McCombie W.R."/>
            <person name="Chow T."/>
            <person name="Chen H."/>
            <person name="Chung M."/>
            <person name="Chen C."/>
            <person name="Shaw J."/>
            <person name="Wu H."/>
            <person name="Hsiao K."/>
            <person name="Chao Y."/>
            <person name="Chu M."/>
            <person name="Cheng C."/>
            <person name="Hour A."/>
            <person name="Lee P."/>
            <person name="Lin S."/>
            <person name="Lin Y."/>
            <person name="Liou J."/>
            <person name="Liu S."/>
            <person name="Hsing Y."/>
            <person name="Raghuvanshi S."/>
            <person name="Mohanty A."/>
            <person name="Bharti A.K."/>
            <person name="Gaur A."/>
            <person name="Gupta V."/>
            <person name="Kumar D."/>
            <person name="Ravi V."/>
            <person name="Vij S."/>
            <person name="Kapur A."/>
            <person name="Khurana P."/>
            <person name="Khurana P."/>
            <person name="Khurana J.P."/>
            <person name="Tyagi A.K."/>
            <person name="Gaikwad K."/>
            <person name="Singh A."/>
            <person name="Dalal V."/>
            <person name="Srivastava S."/>
            <person name="Dixit A."/>
            <person name="Pal A.K."/>
            <person name="Ghazi I.A."/>
            <person name="Yadav M."/>
            <person name="Pandit A."/>
            <person name="Bhargava A."/>
            <person name="Sureshbabu K."/>
            <person name="Batra K."/>
            <person name="Sharma T.R."/>
            <person name="Mohapatra T."/>
            <person name="Singh N.K."/>
            <person name="Messing J."/>
            <person name="Nelson A.B."/>
            <person name="Fuks G."/>
            <person name="Kavchok S."/>
            <person name="Keizer G."/>
            <person name="Linton E."/>
            <person name="Llaca V."/>
            <person name="Song R."/>
            <person name="Tanyolac B."/>
            <person name="Young S."/>
            <person name="Ho-Il K."/>
            <person name="Hahn J.H."/>
            <person name="Sangsakoo G."/>
            <person name="Vanavichit A."/>
            <person name="de Mattos Luiz.A.T."/>
            <person name="Zimmer P.D."/>
            <person name="Malone G."/>
            <person name="Dellagostin O."/>
            <person name="de Oliveira A.C."/>
            <person name="Bevan M."/>
            <person name="Bancroft I."/>
            <person name="Minx P."/>
            <person name="Cordum H."/>
            <person name="Wilson R."/>
            <person name="Cheng Z."/>
            <person name="Jin W."/>
            <person name="Jiang J."/>
            <person name="Leong S.A."/>
            <person name="Iwama H."/>
            <person name="Gojobori T."/>
            <person name="Itoh T."/>
            <person name="Niimura Y."/>
            <person name="Fujii Y."/>
            <person name="Habara T."/>
            <person name="Sakai H."/>
            <person name="Sato Y."/>
            <person name="Wilson G."/>
            <person name="Kumar K."/>
            <person name="McCouch S."/>
            <person name="Juretic N."/>
            <person name="Hoen D."/>
            <person name="Wright S."/>
            <person name="Bruskiewich R."/>
            <person name="Bureau T."/>
            <person name="Miyao A."/>
            <person name="Hirochika H."/>
            <person name="Nishikawa T."/>
            <person name="Kadowaki K."/>
            <person name="Sugiura M."/>
            <person name="Burr B."/>
            <person name="Sasaki T."/>
        </authorList>
    </citation>
    <scope>NUCLEOTIDE SEQUENCE [LARGE SCALE GENOMIC DNA]</scope>
    <source>
        <strain evidence="2">cv. Nipponbare</strain>
    </source>
</reference>
<dbReference type="Gramene" id="Os03t0602500-01">
    <property type="protein sequence ID" value="Os03t0602500-01"/>
    <property type="gene ID" value="Os03g0602500"/>
</dbReference>
<protein>
    <submittedName>
        <fullName evidence="1">Os03g0602500 protein</fullName>
    </submittedName>
</protein>
<sequence>MALVMSLPSLNTETDIGASWHPLSKCRDVFELLENLGRQPLIKRQILRRGCPSVVRCLIGKEKFHSLMGILNMNLIVQVIERSFKK</sequence>
<accession>A0A0P0W011</accession>
<dbReference type="OMA" id="PLSKCRD"/>
<dbReference type="KEGG" id="dosa:Os03g0602500"/>
<dbReference type="EMBL" id="AP008209">
    <property type="protein sequence ID" value="BAH92256.1"/>
    <property type="molecule type" value="Genomic_DNA"/>
</dbReference>
<name>A0A0P0W011_ORYSJ</name>
<dbReference type="AlphaFoldDB" id="A0A0P0W011"/>
<proteinExistence type="predicted"/>
<organism evidence="1 2">
    <name type="scientific">Oryza sativa subsp. japonica</name>
    <name type="common">Rice</name>
    <dbReference type="NCBI Taxonomy" id="39947"/>
    <lineage>
        <taxon>Eukaryota</taxon>
        <taxon>Viridiplantae</taxon>
        <taxon>Streptophyta</taxon>
        <taxon>Embryophyta</taxon>
        <taxon>Tracheophyta</taxon>
        <taxon>Spermatophyta</taxon>
        <taxon>Magnoliopsida</taxon>
        <taxon>Liliopsida</taxon>
        <taxon>Poales</taxon>
        <taxon>Poaceae</taxon>
        <taxon>BOP clade</taxon>
        <taxon>Oryzoideae</taxon>
        <taxon>Oryzeae</taxon>
        <taxon>Oryzinae</taxon>
        <taxon>Oryza</taxon>
        <taxon>Oryza sativa</taxon>
    </lineage>
</organism>